<dbReference type="Proteomes" id="UP001473302">
    <property type="component" value="Unassembled WGS sequence"/>
</dbReference>
<gene>
    <name evidence="1" type="ORF">MFLAVUS_004936</name>
</gene>
<proteinExistence type="predicted"/>
<organism evidence="1 2">
    <name type="scientific">Mucor flavus</name>
    <dbReference type="NCBI Taxonomy" id="439312"/>
    <lineage>
        <taxon>Eukaryota</taxon>
        <taxon>Fungi</taxon>
        <taxon>Fungi incertae sedis</taxon>
        <taxon>Mucoromycota</taxon>
        <taxon>Mucoromycotina</taxon>
        <taxon>Mucoromycetes</taxon>
        <taxon>Mucorales</taxon>
        <taxon>Mucorineae</taxon>
        <taxon>Mucoraceae</taxon>
        <taxon>Mucor</taxon>
    </lineage>
</organism>
<sequence length="177" mass="20437">MTEIQQALACKNIILFKAYQFDQELLKRIDTEEHAINIKASIMKDTINTDDAVYSDLTTILRGVNEKTNRRDLKIQLNKLYGSASEDNGNLMDVVSKLSSKLPNFERPEAIRELELTTNFLDPIFSPLFHDPTINKHFIWLNRQVENTGGLRPLTDDMKIRLNPKRRKSRTSSFSLL</sequence>
<protein>
    <submittedName>
        <fullName evidence="1">Uncharacterized protein</fullName>
    </submittedName>
</protein>
<keyword evidence="2" id="KW-1185">Reference proteome</keyword>
<evidence type="ECO:0000313" key="2">
    <source>
        <dbReference type="Proteomes" id="UP001473302"/>
    </source>
</evidence>
<comment type="caution">
    <text evidence="1">The sequence shown here is derived from an EMBL/GenBank/DDBJ whole genome shotgun (WGS) entry which is preliminary data.</text>
</comment>
<evidence type="ECO:0000313" key="1">
    <source>
        <dbReference type="EMBL" id="GAA5811499.1"/>
    </source>
</evidence>
<accession>A0ABP9YXA4</accession>
<name>A0ABP9YXA4_9FUNG</name>
<reference evidence="1 2" key="1">
    <citation type="submission" date="2024-04" db="EMBL/GenBank/DDBJ databases">
        <title>genome sequences of Mucor flavus KT1a and Helicostylum pulchrum KT1b strains isolated from the surface of a dry-aged beef.</title>
        <authorList>
            <person name="Toyotome T."/>
            <person name="Hosono M."/>
            <person name="Torimaru M."/>
            <person name="Fukuda K."/>
            <person name="Mikami N."/>
        </authorList>
    </citation>
    <scope>NUCLEOTIDE SEQUENCE [LARGE SCALE GENOMIC DNA]</scope>
    <source>
        <strain evidence="1 2">KT1a</strain>
    </source>
</reference>
<dbReference type="EMBL" id="BAABUK010000010">
    <property type="protein sequence ID" value="GAA5811499.1"/>
    <property type="molecule type" value="Genomic_DNA"/>
</dbReference>